<dbReference type="GO" id="GO:0016805">
    <property type="term" value="F:dipeptidase activity"/>
    <property type="evidence" value="ECO:0007669"/>
    <property type="project" value="InterPro"/>
</dbReference>
<dbReference type="STRING" id="1686286.GCA_900092335_02588"/>
<dbReference type="GO" id="GO:0046657">
    <property type="term" value="P:folic acid catabolic process"/>
    <property type="evidence" value="ECO:0007669"/>
    <property type="project" value="TreeGrafter"/>
</dbReference>
<dbReference type="SUPFAM" id="SSF53187">
    <property type="entry name" value="Zn-dependent exopeptidases"/>
    <property type="match status" value="1"/>
</dbReference>
<dbReference type="InterPro" id="IPR017439">
    <property type="entry name" value="Amidohydrolase"/>
</dbReference>
<dbReference type="RefSeq" id="WP_068802048.1">
    <property type="nucleotide sequence ID" value="NZ_JADPQA010000011.1"/>
</dbReference>
<comment type="caution">
    <text evidence="3">The sequence shown here is derived from an EMBL/GenBank/DDBJ whole genome shotgun (WGS) entry which is preliminary data.</text>
</comment>
<dbReference type="SUPFAM" id="SSF55031">
    <property type="entry name" value="Bacterial exopeptidase dimerisation domain"/>
    <property type="match status" value="1"/>
</dbReference>
<dbReference type="GO" id="GO:0071713">
    <property type="term" value="F:para-aminobenzoyl-glutamate hydrolase activity"/>
    <property type="evidence" value="ECO:0007669"/>
    <property type="project" value="TreeGrafter"/>
</dbReference>
<sequence>MADSPEEHPTVPSTAYLDAMHRQLEGDIERVIEAAVAPTAPTAAWDLIEKCVEDLTDTLNHIVADLHAHPETAFEEYRSSALLADIIEERGFTVTRGAYGVGTAFEASWQSPDFDESKHPTVAILAEYDALPGIGHACGHNIIAAAGVGAFLALTAALQRIETVPAGRIVVLGTPAEEGHTGKEYMIRGGALDGVDCAMMVHGFGYDIASHVWLGRRSATITFEGVPAHASASPFMGRNALDAATLAYQGLGLLRQQMPPGDRLHAIIEDGGDSPNVIPRHASLNLYVRSGEVETLLDLSRRVDDIMQGAALMSGCGYRVEWDLNPMSLPVRNNEVLAQRWARTQSLRGRVALPAGVVPETLAASTDFGNISHLVPGIHPVIKVSPDDVVLHTEAFREWSISDNARTAAADAAVGLAQTAFDVLADPELLDAARAEFAAAGGAKSVEQLLSGEHQI</sequence>
<evidence type="ECO:0000259" key="2">
    <source>
        <dbReference type="Pfam" id="PF07687"/>
    </source>
</evidence>
<evidence type="ECO:0000256" key="1">
    <source>
        <dbReference type="PIRNR" id="PIRNR037226"/>
    </source>
</evidence>
<organism evidence="3 4">
    <name type="scientific">Corynebacterium phoceense</name>
    <dbReference type="NCBI Taxonomy" id="1686286"/>
    <lineage>
        <taxon>Bacteria</taxon>
        <taxon>Bacillati</taxon>
        <taxon>Actinomycetota</taxon>
        <taxon>Actinomycetes</taxon>
        <taxon>Mycobacteriales</taxon>
        <taxon>Corynebacteriaceae</taxon>
        <taxon>Corynebacterium</taxon>
    </lineage>
</organism>
<dbReference type="FunFam" id="3.30.70.360:FF:000004">
    <property type="entry name" value="Peptidase M20 domain-containing protein 2"/>
    <property type="match status" value="1"/>
</dbReference>
<keyword evidence="4" id="KW-1185">Reference proteome</keyword>
<proteinExistence type="inferred from homology"/>
<dbReference type="NCBIfam" id="TIGR01891">
    <property type="entry name" value="amidohydrolases"/>
    <property type="match status" value="1"/>
</dbReference>
<dbReference type="AlphaFoldDB" id="A0A540R776"/>
<dbReference type="PANTHER" id="PTHR30575">
    <property type="entry name" value="PEPTIDASE M20"/>
    <property type="match status" value="1"/>
</dbReference>
<dbReference type="InterPro" id="IPR052030">
    <property type="entry name" value="Peptidase_M20/M20A_hydrolases"/>
</dbReference>
<dbReference type="InterPro" id="IPR011650">
    <property type="entry name" value="Peptidase_M20_dimer"/>
</dbReference>
<dbReference type="Proteomes" id="UP000318080">
    <property type="component" value="Unassembled WGS sequence"/>
</dbReference>
<evidence type="ECO:0000313" key="4">
    <source>
        <dbReference type="Proteomes" id="UP000318080"/>
    </source>
</evidence>
<dbReference type="Gene3D" id="3.30.70.360">
    <property type="match status" value="1"/>
</dbReference>
<dbReference type="PANTHER" id="PTHR30575:SF0">
    <property type="entry name" value="XAA-ARG DIPEPTIDASE"/>
    <property type="match status" value="1"/>
</dbReference>
<dbReference type="GO" id="GO:0005737">
    <property type="term" value="C:cytoplasm"/>
    <property type="evidence" value="ECO:0007669"/>
    <property type="project" value="TreeGrafter"/>
</dbReference>
<dbReference type="GeneID" id="79853714"/>
<dbReference type="CDD" id="cd05672">
    <property type="entry name" value="M20_ACY1L2-like"/>
    <property type="match status" value="1"/>
</dbReference>
<evidence type="ECO:0000313" key="3">
    <source>
        <dbReference type="EMBL" id="TQE43552.1"/>
    </source>
</evidence>
<dbReference type="InterPro" id="IPR017144">
    <property type="entry name" value="Xaa-Arg_dipeptidase"/>
</dbReference>
<feature type="domain" description="Peptidase M20 dimerisation" evidence="2">
    <location>
        <begin position="215"/>
        <end position="308"/>
    </location>
</feature>
<protein>
    <recommendedName>
        <fullName evidence="1">Peptidase M20 domain-containing protein 2</fullName>
    </recommendedName>
</protein>
<gene>
    <name evidence="3" type="ORF">EJK80_05965</name>
</gene>
<dbReference type="InterPro" id="IPR002933">
    <property type="entry name" value="Peptidase_M20"/>
</dbReference>
<comment type="similarity">
    <text evidence="1">Belongs to the peptidase M20A family.</text>
</comment>
<dbReference type="EMBL" id="VHIR01000007">
    <property type="protein sequence ID" value="TQE43552.1"/>
    <property type="molecule type" value="Genomic_DNA"/>
</dbReference>
<name>A0A540R776_9CORY</name>
<dbReference type="Pfam" id="PF07687">
    <property type="entry name" value="M20_dimer"/>
    <property type="match status" value="1"/>
</dbReference>
<dbReference type="Gene3D" id="3.40.630.10">
    <property type="entry name" value="Zn peptidases"/>
    <property type="match status" value="1"/>
</dbReference>
<dbReference type="InterPro" id="IPR036264">
    <property type="entry name" value="Bact_exopeptidase_dim_dom"/>
</dbReference>
<dbReference type="PIRSF" id="PIRSF037226">
    <property type="entry name" value="Amidohydrolase_ACY1L2_prd"/>
    <property type="match status" value="1"/>
</dbReference>
<accession>A0A540R776</accession>
<dbReference type="Pfam" id="PF01546">
    <property type="entry name" value="Peptidase_M20"/>
    <property type="match status" value="1"/>
</dbReference>
<reference evidence="3 4" key="1">
    <citation type="submission" date="2019-06" db="EMBL/GenBank/DDBJ databases">
        <title>Draft genome of C. phoceense Strain 272.</title>
        <authorList>
            <person name="Pacheco L.G.C."/>
            <person name="Barberis C.M."/>
            <person name="Almuzara M.N."/>
            <person name="Traglia G.M."/>
            <person name="Santos C.S."/>
            <person name="Rocha D.J.P.G."/>
            <person name="Aguiar E.R.G.R."/>
            <person name="Vay C.A."/>
        </authorList>
    </citation>
    <scope>NUCLEOTIDE SEQUENCE [LARGE SCALE GENOMIC DNA]</scope>
    <source>
        <strain evidence="3 4">272</strain>
    </source>
</reference>